<comment type="caution">
    <text evidence="1">The sequence shown here is derived from an EMBL/GenBank/DDBJ whole genome shotgun (WGS) entry which is preliminary data.</text>
</comment>
<protein>
    <submittedName>
        <fullName evidence="1">Uncharacterized protein</fullName>
    </submittedName>
</protein>
<dbReference type="EMBL" id="CABFNP030001206">
    <property type="protein sequence ID" value="CAI6092396.1"/>
    <property type="molecule type" value="Genomic_DNA"/>
</dbReference>
<evidence type="ECO:0000313" key="1">
    <source>
        <dbReference type="EMBL" id="CAI6092396.1"/>
    </source>
</evidence>
<dbReference type="Proteomes" id="UP001160390">
    <property type="component" value="Unassembled WGS sequence"/>
</dbReference>
<organism evidence="1 2">
    <name type="scientific">Clonostachys chloroleuca</name>
    <dbReference type="NCBI Taxonomy" id="1926264"/>
    <lineage>
        <taxon>Eukaryota</taxon>
        <taxon>Fungi</taxon>
        <taxon>Dikarya</taxon>
        <taxon>Ascomycota</taxon>
        <taxon>Pezizomycotina</taxon>
        <taxon>Sordariomycetes</taxon>
        <taxon>Hypocreomycetidae</taxon>
        <taxon>Hypocreales</taxon>
        <taxon>Bionectriaceae</taxon>
        <taxon>Clonostachys</taxon>
    </lineage>
</organism>
<name>A0AA35M8A7_9HYPO</name>
<accession>A0AA35M8A7</accession>
<proteinExistence type="predicted"/>
<dbReference type="AlphaFoldDB" id="A0AA35M8A7"/>
<reference evidence="1" key="1">
    <citation type="submission" date="2023-01" db="EMBL/GenBank/DDBJ databases">
        <authorList>
            <person name="Piombo E."/>
        </authorList>
    </citation>
    <scope>NUCLEOTIDE SEQUENCE</scope>
</reference>
<gene>
    <name evidence="1" type="ORF">CCHLO57077_00018235</name>
</gene>
<sequence length="72" mass="8287">MATDTTTVLRKRACDRCRERKIKARTSILRVTLGQPSGKFLINDRFETVRLDRPMLILSNVLSKMLVRHTGT</sequence>
<keyword evidence="2" id="KW-1185">Reference proteome</keyword>
<evidence type="ECO:0000313" key="2">
    <source>
        <dbReference type="Proteomes" id="UP001160390"/>
    </source>
</evidence>